<dbReference type="InterPro" id="IPR007463">
    <property type="entry name" value="DUF507"/>
</dbReference>
<dbReference type="Proteomes" id="UP000233350">
    <property type="component" value="Unassembled WGS sequence"/>
</dbReference>
<dbReference type="AlphaFoldDB" id="A0A2N3PHN0"/>
<keyword evidence="2" id="KW-1185">Reference proteome</keyword>
<sequence length="183" mass="21603">MKFRLAHAPYIANKIALDLSTCGFVSILHGLESIAKVAEQYISQDIQEEARIEEKARDLLEENLDEIEFMQADEHQLFWRIKKKLAENENFILNFEDRYNNLAHKILNELFEEDLIDSATSETRIVNVIFKAINGYSKIYSEIEDIVQERIANYKRKIIFGSEEYELIFDKLYQEELKKKGFL</sequence>
<accession>A0A2N3PHN0</accession>
<dbReference type="RefSeq" id="WP_006802929.1">
    <property type="nucleotide sequence ID" value="NZ_CABKOI010000019.1"/>
</dbReference>
<protein>
    <submittedName>
        <fullName evidence="1">Competence protein</fullName>
    </submittedName>
</protein>
<dbReference type="STRING" id="556267.HWAG_01233"/>
<dbReference type="OrthoDB" id="13157at2"/>
<reference evidence="1 2" key="1">
    <citation type="submission" date="2016-07" db="EMBL/GenBank/DDBJ databases">
        <title>Detection of Helicobacter winghamensis from caecal content of red fox (Vulpes vulpes).</title>
        <authorList>
            <person name="Zanoni R.G."/>
            <person name="Florio D."/>
            <person name="Caffara M."/>
            <person name="Renzi M."/>
            <person name="Parisi A."/>
            <person name="Pasquali F."/>
            <person name="Manfreda G."/>
        </authorList>
    </citation>
    <scope>NUCLEOTIDE SEQUENCE [LARGE SCALE GENOMIC DNA]</scope>
    <source>
        <strain evidence="1 2">295_13</strain>
    </source>
</reference>
<dbReference type="GeneID" id="97290668"/>
<dbReference type="EMBL" id="MBPK01000045">
    <property type="protein sequence ID" value="PKT79967.1"/>
    <property type="molecule type" value="Genomic_DNA"/>
</dbReference>
<dbReference type="Pfam" id="PF04368">
    <property type="entry name" value="DUF507"/>
    <property type="match status" value="1"/>
</dbReference>
<gene>
    <name evidence="1" type="ORF">BCM31_08320</name>
</gene>
<proteinExistence type="predicted"/>
<comment type="caution">
    <text evidence="1">The sequence shown here is derived from an EMBL/GenBank/DDBJ whole genome shotgun (WGS) entry which is preliminary data.</text>
</comment>
<evidence type="ECO:0000313" key="1">
    <source>
        <dbReference type="EMBL" id="PKT79967.1"/>
    </source>
</evidence>
<organism evidence="1 2">
    <name type="scientific">Helicobacter winghamensis</name>
    <dbReference type="NCBI Taxonomy" id="157268"/>
    <lineage>
        <taxon>Bacteria</taxon>
        <taxon>Pseudomonadati</taxon>
        <taxon>Campylobacterota</taxon>
        <taxon>Epsilonproteobacteria</taxon>
        <taxon>Campylobacterales</taxon>
        <taxon>Helicobacteraceae</taxon>
        <taxon>Helicobacter</taxon>
    </lineage>
</organism>
<name>A0A2N3PHN0_9HELI</name>
<evidence type="ECO:0000313" key="2">
    <source>
        <dbReference type="Proteomes" id="UP000233350"/>
    </source>
</evidence>